<name>A0A4Y3RHI4_9ACTN</name>
<dbReference type="Proteomes" id="UP000315226">
    <property type="component" value="Unassembled WGS sequence"/>
</dbReference>
<keyword evidence="4" id="KW-0233">DNA recombination</keyword>
<dbReference type="NCBIfam" id="NF033546">
    <property type="entry name" value="transpos_IS21"/>
    <property type="match status" value="1"/>
</dbReference>
<dbReference type="InterPro" id="IPR017894">
    <property type="entry name" value="HTH_IS21_transposase_type"/>
</dbReference>
<dbReference type="GO" id="GO:0032196">
    <property type="term" value="P:transposition"/>
    <property type="evidence" value="ECO:0007669"/>
    <property type="project" value="UniProtKB-KW"/>
</dbReference>
<proteinExistence type="inferred from homology"/>
<evidence type="ECO:0000256" key="2">
    <source>
        <dbReference type="ARBA" id="ARBA00022578"/>
    </source>
</evidence>
<feature type="region of interest" description="Disordered" evidence="5">
    <location>
        <begin position="520"/>
        <end position="558"/>
    </location>
</feature>
<dbReference type="PANTHER" id="PTHR35004">
    <property type="entry name" value="TRANSPOSASE RV3428C-RELATED"/>
    <property type="match status" value="1"/>
</dbReference>
<keyword evidence="3" id="KW-0238">DNA-binding</keyword>
<dbReference type="PROSITE" id="PS50531">
    <property type="entry name" value="HTH_IS21"/>
    <property type="match status" value="1"/>
</dbReference>
<accession>A0A4Y3RHI4</accession>
<evidence type="ECO:0000256" key="3">
    <source>
        <dbReference type="ARBA" id="ARBA00023125"/>
    </source>
</evidence>
<evidence type="ECO:0000313" key="8">
    <source>
        <dbReference type="Proteomes" id="UP000315226"/>
    </source>
</evidence>
<feature type="domain" description="HTH IS21-type" evidence="6">
    <location>
        <begin position="8"/>
        <end position="70"/>
    </location>
</feature>
<evidence type="ECO:0000256" key="5">
    <source>
        <dbReference type="SAM" id="MobiDB-lite"/>
    </source>
</evidence>
<dbReference type="RefSeq" id="WP_371866033.1">
    <property type="nucleotide sequence ID" value="NZ_BJMN01000016.1"/>
</dbReference>
<reference evidence="7 8" key="1">
    <citation type="submission" date="2019-06" db="EMBL/GenBank/DDBJ databases">
        <title>Whole genome shotgun sequence of Streptomyces gardneri NBRC 12865.</title>
        <authorList>
            <person name="Hosoyama A."/>
            <person name="Uohara A."/>
            <person name="Ohji S."/>
            <person name="Ichikawa N."/>
        </authorList>
    </citation>
    <scope>NUCLEOTIDE SEQUENCE [LARGE SCALE GENOMIC DNA]</scope>
    <source>
        <strain evidence="7 8">NBRC 12865</strain>
    </source>
</reference>
<gene>
    <name evidence="7" type="primary">istA</name>
    <name evidence="7" type="ORF">SGA01_28710</name>
</gene>
<dbReference type="PANTHER" id="PTHR35004:SF8">
    <property type="entry name" value="TRANSPOSASE RV3428C-RELATED"/>
    <property type="match status" value="1"/>
</dbReference>
<organism evidence="7 8">
    <name type="scientific">Streptomyces gardneri</name>
    <dbReference type="NCBI Taxonomy" id="66892"/>
    <lineage>
        <taxon>Bacteria</taxon>
        <taxon>Bacillati</taxon>
        <taxon>Actinomycetota</taxon>
        <taxon>Actinomycetes</taxon>
        <taxon>Kitasatosporales</taxon>
        <taxon>Streptomycetaceae</taxon>
        <taxon>Streptomyces</taxon>
    </lineage>
</organism>
<feature type="compositionally biased region" description="Polar residues" evidence="5">
    <location>
        <begin position="546"/>
        <end position="558"/>
    </location>
</feature>
<dbReference type="InterPro" id="IPR054353">
    <property type="entry name" value="IstA-like_C"/>
</dbReference>
<dbReference type="GO" id="GO:0006310">
    <property type="term" value="P:DNA recombination"/>
    <property type="evidence" value="ECO:0007669"/>
    <property type="project" value="UniProtKB-KW"/>
</dbReference>
<dbReference type="EMBL" id="BJMN01000016">
    <property type="protein sequence ID" value="GEB57266.1"/>
    <property type="molecule type" value="Genomic_DNA"/>
</dbReference>
<dbReference type="AlphaFoldDB" id="A0A4Y3RHI4"/>
<protein>
    <submittedName>
        <fullName evidence="7">IS21 family transposase</fullName>
    </submittedName>
</protein>
<comment type="similarity">
    <text evidence="1">Belongs to the transposase IS21/IS408/IS1162 family.</text>
</comment>
<evidence type="ECO:0000259" key="6">
    <source>
        <dbReference type="PROSITE" id="PS50531"/>
    </source>
</evidence>
<keyword evidence="2" id="KW-0815">Transposition</keyword>
<evidence type="ECO:0000256" key="4">
    <source>
        <dbReference type="ARBA" id="ARBA00023172"/>
    </source>
</evidence>
<evidence type="ECO:0000256" key="1">
    <source>
        <dbReference type="ARBA" id="ARBA00009277"/>
    </source>
</evidence>
<dbReference type="GO" id="GO:0003677">
    <property type="term" value="F:DNA binding"/>
    <property type="evidence" value="ECO:0007669"/>
    <property type="project" value="UniProtKB-KW"/>
</dbReference>
<dbReference type="Pfam" id="PF22483">
    <property type="entry name" value="Mu-transpos_C_2"/>
    <property type="match status" value="1"/>
</dbReference>
<sequence>MHRSREWLFEKIRRVHREQGLSGRELAVRFKVSRNTVRKALESPVPPKRKSPPPRPSVLEPVKGFIDAMLREDLEAPAKQKHTIPRIMERLAAEHDFEMAGLTTVYDYVAKRRPQIRAEALEGRRHLEGMVPQAKRPGEEAEVDFADFWLDLAGQRRKCVLFTLRLSYSGKAVHRVYATASQEAFLEGHVEAFTVLGGVPSVHIRYDNLKPAVKQVLFGRSRLESARWASFKSWYQFSAFYCAPGEDGAHEKGGVEHEGGRFRRKHLVPPPQVDSLAELNERLAAIDVAEDARHIHGRPTSIGFDFEAEREKLRPLPADGYDCGIDLTPTVARNSRITVRQCYYSVPAKFIGTKVRVKLRANELWVFDGRKVVARHPRLTRRYTYHDLLDHYLEILLVKPGAFAGASALAQARAEGGFTKVHEAFWAAAKKKAGDREGTRMLIEVLLLHRQLPGEALVAAMETCLRIGSVSTDLVAIEARKAMEGTDADDAELLASPGETTADSAAASPGQDGAQVISLHARRLPPDPRQALPDMSKCDRLLSPLPSRTSQTQKGHGA</sequence>
<comment type="caution">
    <text evidence="7">The sequence shown here is derived from an EMBL/GenBank/DDBJ whole genome shotgun (WGS) entry which is preliminary data.</text>
</comment>
<keyword evidence="8" id="KW-1185">Reference proteome</keyword>
<evidence type="ECO:0000313" key="7">
    <source>
        <dbReference type="EMBL" id="GEB57266.1"/>
    </source>
</evidence>